<feature type="transmembrane region" description="Helical" evidence="13">
    <location>
        <begin position="120"/>
        <end position="139"/>
    </location>
</feature>
<dbReference type="GO" id="GO:0016126">
    <property type="term" value="P:sterol biosynthetic process"/>
    <property type="evidence" value="ECO:0007669"/>
    <property type="project" value="UniProtKB-KW"/>
</dbReference>
<evidence type="ECO:0000256" key="12">
    <source>
        <dbReference type="ARBA" id="ARBA00023221"/>
    </source>
</evidence>
<accession>A0A8K0T976</accession>
<evidence type="ECO:0000313" key="15">
    <source>
        <dbReference type="Proteomes" id="UP000813385"/>
    </source>
</evidence>
<evidence type="ECO:0000256" key="3">
    <source>
        <dbReference type="ARBA" id="ARBA00022516"/>
    </source>
</evidence>
<evidence type="ECO:0000256" key="5">
    <source>
        <dbReference type="ARBA" id="ARBA00022824"/>
    </source>
</evidence>
<protein>
    <submittedName>
        <fullName evidence="14">Transmembrane domain-containing protein</fullName>
    </submittedName>
</protein>
<evidence type="ECO:0000256" key="9">
    <source>
        <dbReference type="ARBA" id="ARBA00023098"/>
    </source>
</evidence>
<evidence type="ECO:0000256" key="6">
    <source>
        <dbReference type="ARBA" id="ARBA00022955"/>
    </source>
</evidence>
<dbReference type="AlphaFoldDB" id="A0A8K0T976"/>
<evidence type="ECO:0000256" key="4">
    <source>
        <dbReference type="ARBA" id="ARBA00022692"/>
    </source>
</evidence>
<name>A0A8K0T976_9PEZI</name>
<keyword evidence="12" id="KW-0753">Steroid metabolism</keyword>
<proteinExistence type="inferred from homology"/>
<evidence type="ECO:0000256" key="13">
    <source>
        <dbReference type="SAM" id="Phobius"/>
    </source>
</evidence>
<sequence length="173" mass="19223">MVSLQDLLPEGQGILPYYMALLSLISIGNSAQTFATLHFTRRVYNGLFVPNTTLPAKTKHIDPADSTKRLVPATSAASASIAQDQVTPLAARLFGTWTLIASLVRIYAAYNLKYAHMYDLAIWTYVVALGHFSSEMFIYKSMTFGKPQAGPFFFAGLALIWMPMVRSYYVQLP</sequence>
<gene>
    <name evidence="14" type="ORF">B0T11DRAFT_341612</name>
</gene>
<dbReference type="OrthoDB" id="6485510at2759"/>
<dbReference type="PANTHER" id="PTHR15451:SF19">
    <property type="entry name" value="ERGOSTEROL BIOSYNTHETIC PROTEIN 28 HOMOLOG"/>
    <property type="match status" value="1"/>
</dbReference>
<evidence type="ECO:0000256" key="8">
    <source>
        <dbReference type="ARBA" id="ARBA00023011"/>
    </source>
</evidence>
<evidence type="ECO:0000256" key="11">
    <source>
        <dbReference type="ARBA" id="ARBA00023166"/>
    </source>
</evidence>
<reference evidence="14" key="1">
    <citation type="journal article" date="2021" name="Nat. Commun.">
        <title>Genetic determinants of endophytism in the Arabidopsis root mycobiome.</title>
        <authorList>
            <person name="Mesny F."/>
            <person name="Miyauchi S."/>
            <person name="Thiergart T."/>
            <person name="Pickel B."/>
            <person name="Atanasova L."/>
            <person name="Karlsson M."/>
            <person name="Huettel B."/>
            <person name="Barry K.W."/>
            <person name="Haridas S."/>
            <person name="Chen C."/>
            <person name="Bauer D."/>
            <person name="Andreopoulos W."/>
            <person name="Pangilinan J."/>
            <person name="LaButti K."/>
            <person name="Riley R."/>
            <person name="Lipzen A."/>
            <person name="Clum A."/>
            <person name="Drula E."/>
            <person name="Henrissat B."/>
            <person name="Kohler A."/>
            <person name="Grigoriev I.V."/>
            <person name="Martin F.M."/>
            <person name="Hacquard S."/>
        </authorList>
    </citation>
    <scope>NUCLEOTIDE SEQUENCE</scope>
    <source>
        <strain evidence="14">MPI-CAGE-AT-0016</strain>
    </source>
</reference>
<evidence type="ECO:0000256" key="7">
    <source>
        <dbReference type="ARBA" id="ARBA00022989"/>
    </source>
</evidence>
<dbReference type="EMBL" id="JAGPXD010000005">
    <property type="protein sequence ID" value="KAH7353268.1"/>
    <property type="molecule type" value="Genomic_DNA"/>
</dbReference>
<keyword evidence="4 13" id="KW-0812">Transmembrane</keyword>
<evidence type="ECO:0000313" key="14">
    <source>
        <dbReference type="EMBL" id="KAH7353268.1"/>
    </source>
</evidence>
<dbReference type="GO" id="GO:0005789">
    <property type="term" value="C:endoplasmic reticulum membrane"/>
    <property type="evidence" value="ECO:0007669"/>
    <property type="project" value="UniProtKB-SubCell"/>
</dbReference>
<keyword evidence="15" id="KW-1185">Reference proteome</keyword>
<keyword evidence="9" id="KW-0443">Lipid metabolism</keyword>
<dbReference type="InterPro" id="IPR005352">
    <property type="entry name" value="Erg28"/>
</dbReference>
<comment type="subcellular location">
    <subcellularLocation>
        <location evidence="1">Endoplasmic reticulum membrane</location>
        <topology evidence="1">Multi-pass membrane protein</topology>
    </subcellularLocation>
</comment>
<comment type="similarity">
    <text evidence="2">Belongs to the ERG28 family.</text>
</comment>
<keyword evidence="10 13" id="KW-0472">Membrane</keyword>
<evidence type="ECO:0000256" key="1">
    <source>
        <dbReference type="ARBA" id="ARBA00004477"/>
    </source>
</evidence>
<keyword evidence="6" id="KW-0752">Steroid biosynthesis</keyword>
<organism evidence="14 15">
    <name type="scientific">Plectosphaerella cucumerina</name>
    <dbReference type="NCBI Taxonomy" id="40658"/>
    <lineage>
        <taxon>Eukaryota</taxon>
        <taxon>Fungi</taxon>
        <taxon>Dikarya</taxon>
        <taxon>Ascomycota</taxon>
        <taxon>Pezizomycotina</taxon>
        <taxon>Sordariomycetes</taxon>
        <taxon>Hypocreomycetidae</taxon>
        <taxon>Glomerellales</taxon>
        <taxon>Plectosphaerellaceae</taxon>
        <taxon>Plectosphaerella</taxon>
    </lineage>
</organism>
<comment type="caution">
    <text evidence="14">The sequence shown here is derived from an EMBL/GenBank/DDBJ whole genome shotgun (WGS) entry which is preliminary data.</text>
</comment>
<evidence type="ECO:0000256" key="2">
    <source>
        <dbReference type="ARBA" id="ARBA00005377"/>
    </source>
</evidence>
<keyword evidence="5" id="KW-0256">Endoplasmic reticulum</keyword>
<dbReference type="Proteomes" id="UP000813385">
    <property type="component" value="Unassembled WGS sequence"/>
</dbReference>
<keyword evidence="7 13" id="KW-1133">Transmembrane helix</keyword>
<dbReference type="GO" id="GO:0030674">
    <property type="term" value="F:protein-macromolecule adaptor activity"/>
    <property type="evidence" value="ECO:0007669"/>
    <property type="project" value="TreeGrafter"/>
</dbReference>
<feature type="transmembrane region" description="Helical" evidence="13">
    <location>
        <begin position="151"/>
        <end position="169"/>
    </location>
</feature>
<dbReference type="PANTHER" id="PTHR15451">
    <property type="entry name" value="ERGOSTEROL BIOSYNTHETIC PROTEIN 28-RELATED"/>
    <property type="match status" value="1"/>
</dbReference>
<keyword evidence="8" id="KW-0756">Sterol biosynthesis</keyword>
<keyword evidence="3" id="KW-0444">Lipid biosynthesis</keyword>
<keyword evidence="11" id="KW-1207">Sterol metabolism</keyword>
<dbReference type="Pfam" id="PF03694">
    <property type="entry name" value="Erg28"/>
    <property type="match status" value="1"/>
</dbReference>
<feature type="transmembrane region" description="Helical" evidence="13">
    <location>
        <begin position="15"/>
        <end position="37"/>
    </location>
</feature>
<evidence type="ECO:0000256" key="10">
    <source>
        <dbReference type="ARBA" id="ARBA00023136"/>
    </source>
</evidence>